<reference evidence="1" key="1">
    <citation type="submission" date="2018-05" db="EMBL/GenBank/DDBJ databases">
        <authorList>
            <person name="Lanie J.A."/>
            <person name="Ng W.-L."/>
            <person name="Kazmierczak K.M."/>
            <person name="Andrzejewski T.M."/>
            <person name="Davidsen T.M."/>
            <person name="Wayne K.J."/>
            <person name="Tettelin H."/>
            <person name="Glass J.I."/>
            <person name="Rusch D."/>
            <person name="Podicherti R."/>
            <person name="Tsui H.-C.T."/>
            <person name="Winkler M.E."/>
        </authorList>
    </citation>
    <scope>NUCLEOTIDE SEQUENCE</scope>
</reference>
<sequence length="45" mass="4922">MTSETPKAKEYFVLSSPLTMIALKSAVIGESANKSVEVNVRIKRP</sequence>
<dbReference type="AlphaFoldDB" id="A0A382S522"/>
<organism evidence="1">
    <name type="scientific">marine metagenome</name>
    <dbReference type="NCBI Taxonomy" id="408172"/>
    <lineage>
        <taxon>unclassified sequences</taxon>
        <taxon>metagenomes</taxon>
        <taxon>ecological metagenomes</taxon>
    </lineage>
</organism>
<name>A0A382S522_9ZZZZ</name>
<gene>
    <name evidence="1" type="ORF">METZ01_LOCUS357858</name>
</gene>
<evidence type="ECO:0000313" key="1">
    <source>
        <dbReference type="EMBL" id="SVD05004.1"/>
    </source>
</evidence>
<accession>A0A382S522</accession>
<dbReference type="EMBL" id="UINC01126492">
    <property type="protein sequence ID" value="SVD05004.1"/>
    <property type="molecule type" value="Genomic_DNA"/>
</dbReference>
<protein>
    <submittedName>
        <fullName evidence="1">Uncharacterized protein</fullName>
    </submittedName>
</protein>
<proteinExistence type="predicted"/>